<dbReference type="PANTHER" id="PTHR30193">
    <property type="entry name" value="ABC TRANSPORTER PERMEASE PROTEIN"/>
    <property type="match status" value="1"/>
</dbReference>
<dbReference type="Pfam" id="PF00528">
    <property type="entry name" value="BPD_transp_1"/>
    <property type="match status" value="1"/>
</dbReference>
<dbReference type="InterPro" id="IPR035906">
    <property type="entry name" value="MetI-like_sf"/>
</dbReference>
<evidence type="ECO:0000256" key="4">
    <source>
        <dbReference type="ARBA" id="ARBA00022692"/>
    </source>
</evidence>
<dbReference type="SUPFAM" id="SSF161098">
    <property type="entry name" value="MetI-like"/>
    <property type="match status" value="1"/>
</dbReference>
<keyword evidence="2 7" id="KW-0813">Transport</keyword>
<sequence>MARTSSTSPPPAAAPPGARPGGRRPTAERPPRQRRRTSAAMLLIAPSIVFMTLLFGWPMVTGILQAFGGPEGLTGDNFARMAADPYFWPAVRNTLLLIVVMIPLQFVLALAMALLIRAKPKFSSVYFYIWAIPLAVSDLAAGLVWLVVFTDRGYLNSLLANLGLEPVSWLAYDNYPSMFMAVLVAEVWRATSLVFVIVVAGLQSIPKDYEEAAGVFGAGFWRRLWTVTLPLLRPSLQTALILRTILAFQTFAVALALTGQNFPLIVGETYRWYTGLQDANVASALALVVMVVSMITAVGYLRLLRDQTEAS</sequence>
<evidence type="ECO:0000256" key="2">
    <source>
        <dbReference type="ARBA" id="ARBA00022448"/>
    </source>
</evidence>
<evidence type="ECO:0000256" key="1">
    <source>
        <dbReference type="ARBA" id="ARBA00004651"/>
    </source>
</evidence>
<evidence type="ECO:0000256" key="3">
    <source>
        <dbReference type="ARBA" id="ARBA00022475"/>
    </source>
</evidence>
<dbReference type="InterPro" id="IPR000515">
    <property type="entry name" value="MetI-like"/>
</dbReference>
<keyword evidence="3" id="KW-1003">Cell membrane</keyword>
<dbReference type="EMBL" id="JBDFRB010000005">
    <property type="protein sequence ID" value="MEN2744518.1"/>
    <property type="molecule type" value="Genomic_DNA"/>
</dbReference>
<gene>
    <name evidence="10" type="ORF">ABCQ75_08180</name>
</gene>
<comment type="caution">
    <text evidence="10">The sequence shown here is derived from an EMBL/GenBank/DDBJ whole genome shotgun (WGS) entry which is preliminary data.</text>
</comment>
<feature type="transmembrane region" description="Helical" evidence="7">
    <location>
        <begin position="95"/>
        <end position="115"/>
    </location>
</feature>
<dbReference type="InterPro" id="IPR051393">
    <property type="entry name" value="ABC_transporter_permease"/>
</dbReference>
<evidence type="ECO:0000313" key="10">
    <source>
        <dbReference type="EMBL" id="MEN2744518.1"/>
    </source>
</evidence>
<feature type="transmembrane region" description="Helical" evidence="7">
    <location>
        <begin position="127"/>
        <end position="148"/>
    </location>
</feature>
<evidence type="ECO:0000256" key="5">
    <source>
        <dbReference type="ARBA" id="ARBA00022989"/>
    </source>
</evidence>
<dbReference type="PANTHER" id="PTHR30193:SF37">
    <property type="entry name" value="INNER MEMBRANE ABC TRANSPORTER PERMEASE PROTEIN YCJO"/>
    <property type="match status" value="1"/>
</dbReference>
<accession>A0ABU9WZ99</accession>
<dbReference type="PROSITE" id="PS50928">
    <property type="entry name" value="ABC_TM1"/>
    <property type="match status" value="1"/>
</dbReference>
<dbReference type="CDD" id="cd06261">
    <property type="entry name" value="TM_PBP2"/>
    <property type="match status" value="1"/>
</dbReference>
<evidence type="ECO:0000256" key="8">
    <source>
        <dbReference type="SAM" id="MobiDB-lite"/>
    </source>
</evidence>
<reference evidence="10 11" key="1">
    <citation type="submission" date="2024-05" db="EMBL/GenBank/DDBJ databases">
        <title>Sinomonas sp. nov., isolated from a waste landfill.</title>
        <authorList>
            <person name="Zhao Y."/>
        </authorList>
    </citation>
    <scope>NUCLEOTIDE SEQUENCE [LARGE SCALE GENOMIC DNA]</scope>
    <source>
        <strain evidence="10 11">CCTCC AB2014300</strain>
    </source>
</reference>
<keyword evidence="4 7" id="KW-0812">Transmembrane</keyword>
<protein>
    <submittedName>
        <fullName evidence="10">Sugar ABC transporter permease</fullName>
    </submittedName>
</protein>
<keyword evidence="11" id="KW-1185">Reference proteome</keyword>
<keyword evidence="5 7" id="KW-1133">Transmembrane helix</keyword>
<evidence type="ECO:0000256" key="6">
    <source>
        <dbReference type="ARBA" id="ARBA00023136"/>
    </source>
</evidence>
<feature type="transmembrane region" description="Helical" evidence="7">
    <location>
        <begin position="240"/>
        <end position="259"/>
    </location>
</feature>
<evidence type="ECO:0000313" key="11">
    <source>
        <dbReference type="Proteomes" id="UP001422074"/>
    </source>
</evidence>
<name>A0ABU9WZ99_9MICC</name>
<comment type="similarity">
    <text evidence="7">Belongs to the binding-protein-dependent transport system permease family.</text>
</comment>
<evidence type="ECO:0000256" key="7">
    <source>
        <dbReference type="RuleBase" id="RU363032"/>
    </source>
</evidence>
<feature type="compositionally biased region" description="Pro residues" evidence="8">
    <location>
        <begin position="8"/>
        <end position="18"/>
    </location>
</feature>
<proteinExistence type="inferred from homology"/>
<organism evidence="10 11">
    <name type="scientific">Sinomonas halotolerans</name>
    <dbReference type="NCBI Taxonomy" id="1644133"/>
    <lineage>
        <taxon>Bacteria</taxon>
        <taxon>Bacillati</taxon>
        <taxon>Actinomycetota</taxon>
        <taxon>Actinomycetes</taxon>
        <taxon>Micrococcales</taxon>
        <taxon>Micrococcaceae</taxon>
        <taxon>Sinomonas</taxon>
    </lineage>
</organism>
<feature type="transmembrane region" description="Helical" evidence="7">
    <location>
        <begin position="279"/>
        <end position="301"/>
    </location>
</feature>
<dbReference type="RefSeq" id="WP_345884592.1">
    <property type="nucleotide sequence ID" value="NZ_JBDFRB010000005.1"/>
</dbReference>
<feature type="transmembrane region" description="Helical" evidence="7">
    <location>
        <begin position="178"/>
        <end position="202"/>
    </location>
</feature>
<feature type="region of interest" description="Disordered" evidence="8">
    <location>
        <begin position="1"/>
        <end position="36"/>
    </location>
</feature>
<dbReference type="Gene3D" id="1.10.3720.10">
    <property type="entry name" value="MetI-like"/>
    <property type="match status" value="1"/>
</dbReference>
<feature type="transmembrane region" description="Helical" evidence="7">
    <location>
        <begin position="39"/>
        <end position="60"/>
    </location>
</feature>
<evidence type="ECO:0000259" key="9">
    <source>
        <dbReference type="PROSITE" id="PS50928"/>
    </source>
</evidence>
<comment type="subcellular location">
    <subcellularLocation>
        <location evidence="1 7">Cell membrane</location>
        <topology evidence="1 7">Multi-pass membrane protein</topology>
    </subcellularLocation>
</comment>
<keyword evidence="6 7" id="KW-0472">Membrane</keyword>
<dbReference type="Proteomes" id="UP001422074">
    <property type="component" value="Unassembled WGS sequence"/>
</dbReference>
<feature type="domain" description="ABC transmembrane type-1" evidence="9">
    <location>
        <begin position="91"/>
        <end position="300"/>
    </location>
</feature>